<evidence type="ECO:0000256" key="1">
    <source>
        <dbReference type="SAM" id="Phobius"/>
    </source>
</evidence>
<evidence type="ECO:0000313" key="3">
    <source>
        <dbReference type="Proteomes" id="UP000547674"/>
    </source>
</evidence>
<name>A0A7Y2EDL5_UNCEI</name>
<keyword evidence="1" id="KW-0812">Transmembrane</keyword>
<dbReference type="EMBL" id="JABDJR010000564">
    <property type="protein sequence ID" value="NNF07884.1"/>
    <property type="molecule type" value="Genomic_DNA"/>
</dbReference>
<accession>A0A7Y2EDL5</accession>
<comment type="caution">
    <text evidence="2">The sequence shown here is derived from an EMBL/GenBank/DDBJ whole genome shotgun (WGS) entry which is preliminary data.</text>
</comment>
<dbReference type="AlphaFoldDB" id="A0A7Y2EDL5"/>
<evidence type="ECO:0000313" key="2">
    <source>
        <dbReference type="EMBL" id="NNF07884.1"/>
    </source>
</evidence>
<keyword evidence="1" id="KW-1133">Transmembrane helix</keyword>
<gene>
    <name evidence="2" type="ORF">HKN21_14060</name>
</gene>
<sequence>VVFDVPVMLLGTLALVPMIRSGGKISRLEGALLLLGYGGYVAILVLRSS</sequence>
<feature type="non-terminal residue" evidence="2">
    <location>
        <position position="1"/>
    </location>
</feature>
<organism evidence="2 3">
    <name type="scientific">Eiseniibacteriota bacterium</name>
    <dbReference type="NCBI Taxonomy" id="2212470"/>
    <lineage>
        <taxon>Bacteria</taxon>
        <taxon>Candidatus Eiseniibacteriota</taxon>
    </lineage>
</organism>
<reference evidence="2 3" key="1">
    <citation type="submission" date="2020-03" db="EMBL/GenBank/DDBJ databases">
        <title>Metabolic flexibility allows generalist bacteria to become dominant in a frequently disturbed ecosystem.</title>
        <authorList>
            <person name="Chen Y.-J."/>
            <person name="Leung P.M."/>
            <person name="Bay S.K."/>
            <person name="Hugenholtz P."/>
            <person name="Kessler A.J."/>
            <person name="Shelley G."/>
            <person name="Waite D.W."/>
            <person name="Cook P.L."/>
            <person name="Greening C."/>
        </authorList>
    </citation>
    <scope>NUCLEOTIDE SEQUENCE [LARGE SCALE GENOMIC DNA]</scope>
    <source>
        <strain evidence="2">SS_bin_28</strain>
    </source>
</reference>
<protein>
    <submittedName>
        <fullName evidence="2">Sodium:calcium antiporter</fullName>
    </submittedName>
</protein>
<dbReference type="Proteomes" id="UP000547674">
    <property type="component" value="Unassembled WGS sequence"/>
</dbReference>
<keyword evidence="1" id="KW-0472">Membrane</keyword>
<feature type="transmembrane region" description="Helical" evidence="1">
    <location>
        <begin position="28"/>
        <end position="46"/>
    </location>
</feature>
<proteinExistence type="predicted"/>